<feature type="domain" description="FAS1" evidence="2">
    <location>
        <begin position="68"/>
        <end position="200"/>
    </location>
</feature>
<dbReference type="PANTHER" id="PTHR10900">
    <property type="entry name" value="PERIOSTIN-RELATED"/>
    <property type="match status" value="1"/>
</dbReference>
<comment type="caution">
    <text evidence="3">The sequence shown here is derived from an EMBL/GenBank/DDBJ whole genome shotgun (WGS) entry which is preliminary data.</text>
</comment>
<proteinExistence type="predicted"/>
<evidence type="ECO:0000259" key="2">
    <source>
        <dbReference type="PROSITE" id="PS50213"/>
    </source>
</evidence>
<keyword evidence="1" id="KW-0732">Signal</keyword>
<evidence type="ECO:0000313" key="3">
    <source>
        <dbReference type="EMBL" id="GAA4387584.1"/>
    </source>
</evidence>
<dbReference type="InterPro" id="IPR000782">
    <property type="entry name" value="FAS1_domain"/>
</dbReference>
<name>A0ABP8JA25_9BACT</name>
<feature type="signal peptide" evidence="1">
    <location>
        <begin position="1"/>
        <end position="25"/>
    </location>
</feature>
<reference evidence="4" key="1">
    <citation type="journal article" date="2019" name="Int. J. Syst. Evol. Microbiol.">
        <title>The Global Catalogue of Microorganisms (GCM) 10K type strain sequencing project: providing services to taxonomists for standard genome sequencing and annotation.</title>
        <authorList>
            <consortium name="The Broad Institute Genomics Platform"/>
            <consortium name="The Broad Institute Genome Sequencing Center for Infectious Disease"/>
            <person name="Wu L."/>
            <person name="Ma J."/>
        </authorList>
    </citation>
    <scope>NUCLEOTIDE SEQUENCE [LARGE SCALE GENOMIC DNA]</scope>
    <source>
        <strain evidence="4">JCM 17924</strain>
    </source>
</reference>
<dbReference type="PROSITE" id="PS50213">
    <property type="entry name" value="FAS1"/>
    <property type="match status" value="1"/>
</dbReference>
<dbReference type="InterPro" id="IPR036378">
    <property type="entry name" value="FAS1_dom_sf"/>
</dbReference>
<feature type="chain" id="PRO_5046571155" description="FAS1 domain-containing protein" evidence="1">
    <location>
        <begin position="26"/>
        <end position="205"/>
    </location>
</feature>
<evidence type="ECO:0000256" key="1">
    <source>
        <dbReference type="SAM" id="SignalP"/>
    </source>
</evidence>
<dbReference type="PROSITE" id="PS51257">
    <property type="entry name" value="PROKAR_LIPOPROTEIN"/>
    <property type="match status" value="1"/>
</dbReference>
<gene>
    <name evidence="3" type="ORF">GCM10023186_33380</name>
</gene>
<dbReference type="Pfam" id="PF02469">
    <property type="entry name" value="Fasciclin"/>
    <property type="match status" value="1"/>
</dbReference>
<keyword evidence="4" id="KW-1185">Reference proteome</keyword>
<organism evidence="3 4">
    <name type="scientific">Hymenobacter koreensis</name>
    <dbReference type="NCBI Taxonomy" id="1084523"/>
    <lineage>
        <taxon>Bacteria</taxon>
        <taxon>Pseudomonadati</taxon>
        <taxon>Bacteroidota</taxon>
        <taxon>Cytophagia</taxon>
        <taxon>Cytophagales</taxon>
        <taxon>Hymenobacteraceae</taxon>
        <taxon>Hymenobacter</taxon>
    </lineage>
</organism>
<dbReference type="PANTHER" id="PTHR10900:SF77">
    <property type="entry name" value="FI19380P1"/>
    <property type="match status" value="1"/>
</dbReference>
<dbReference type="EMBL" id="BAABHA010000010">
    <property type="protein sequence ID" value="GAA4387584.1"/>
    <property type="molecule type" value="Genomic_DNA"/>
</dbReference>
<dbReference type="InterPro" id="IPR050904">
    <property type="entry name" value="Adhesion/Biosynth-related"/>
</dbReference>
<dbReference type="Gene3D" id="2.30.180.10">
    <property type="entry name" value="FAS1 domain"/>
    <property type="match status" value="1"/>
</dbReference>
<dbReference type="SUPFAM" id="SSF82153">
    <property type="entry name" value="FAS1 domain"/>
    <property type="match status" value="1"/>
</dbReference>
<dbReference type="Proteomes" id="UP001500454">
    <property type="component" value="Unassembled WGS sequence"/>
</dbReference>
<accession>A0ABP8JA25</accession>
<dbReference type="SMART" id="SM00554">
    <property type="entry name" value="FAS1"/>
    <property type="match status" value="1"/>
</dbReference>
<sequence>MRLPFAPVLALLPLLAACNSEPAETDTTATNGASIADSVAYDPNASTDSARMGKSGGVPVGGVALTADKTLAQNVAAAPTLSQLLQASKQSGLAEKLAGDGPYTIFAPSNDAFKNLPYGAMAGLLKPEGKEGLQNLVGYHIILSRLLAVDLRDGQELTTVQGAKIKIGVNGDQVTVNGANVTTADVVSKNGVLHIIDKVLLPPAE</sequence>
<protein>
    <recommendedName>
        <fullName evidence="2">FAS1 domain-containing protein</fullName>
    </recommendedName>
</protein>
<dbReference type="RefSeq" id="WP_345226146.1">
    <property type="nucleotide sequence ID" value="NZ_BAABHA010000010.1"/>
</dbReference>
<evidence type="ECO:0000313" key="4">
    <source>
        <dbReference type="Proteomes" id="UP001500454"/>
    </source>
</evidence>